<organism evidence="13 14">
    <name type="scientific">Spinacia oleracea</name>
    <name type="common">Spinach</name>
    <dbReference type="NCBI Taxonomy" id="3562"/>
    <lineage>
        <taxon>Eukaryota</taxon>
        <taxon>Viridiplantae</taxon>
        <taxon>Streptophyta</taxon>
        <taxon>Embryophyta</taxon>
        <taxon>Tracheophyta</taxon>
        <taxon>Spermatophyta</taxon>
        <taxon>Magnoliopsida</taxon>
        <taxon>eudicotyledons</taxon>
        <taxon>Gunneridae</taxon>
        <taxon>Pentapetalae</taxon>
        <taxon>Caryophyllales</taxon>
        <taxon>Chenopodiaceae</taxon>
        <taxon>Chenopodioideae</taxon>
        <taxon>Anserineae</taxon>
        <taxon>Spinacia</taxon>
    </lineage>
</organism>
<evidence type="ECO:0000256" key="7">
    <source>
        <dbReference type="ARBA" id="ARBA00023288"/>
    </source>
</evidence>
<dbReference type="InterPro" id="IPR039391">
    <property type="entry name" value="Phytocyanin-like"/>
</dbReference>
<evidence type="ECO:0000256" key="1">
    <source>
        <dbReference type="ARBA" id="ARBA00004609"/>
    </source>
</evidence>
<keyword evidence="7" id="KW-0449">Lipoprotein</keyword>
<keyword evidence="6" id="KW-0325">Glycoprotein</keyword>
<evidence type="ECO:0000259" key="12">
    <source>
        <dbReference type="PROSITE" id="PS51485"/>
    </source>
</evidence>
<dbReference type="RefSeq" id="XP_021849871.1">
    <property type="nucleotide sequence ID" value="XM_021994179.2"/>
</dbReference>
<feature type="region of interest" description="Disordered" evidence="9">
    <location>
        <begin position="132"/>
        <end position="151"/>
    </location>
</feature>
<dbReference type="GO" id="GO:0005886">
    <property type="term" value="C:plasma membrane"/>
    <property type="evidence" value="ECO:0000318"/>
    <property type="project" value="GO_Central"/>
</dbReference>
<dbReference type="PROSITE" id="PS51485">
    <property type="entry name" value="PHYTOCYANIN"/>
    <property type="match status" value="1"/>
</dbReference>
<evidence type="ECO:0000256" key="8">
    <source>
        <dbReference type="ARBA" id="ARBA00035011"/>
    </source>
</evidence>
<dbReference type="GO" id="GO:0009055">
    <property type="term" value="F:electron transfer activity"/>
    <property type="evidence" value="ECO:0007669"/>
    <property type="project" value="InterPro"/>
</dbReference>
<dbReference type="Pfam" id="PF02298">
    <property type="entry name" value="Cu_bind_like"/>
    <property type="match status" value="1"/>
</dbReference>
<dbReference type="GeneID" id="110789499"/>
<dbReference type="KEGG" id="soe:110789499"/>
<dbReference type="InterPro" id="IPR003245">
    <property type="entry name" value="Phytocyanin_dom"/>
</dbReference>
<evidence type="ECO:0000313" key="13">
    <source>
        <dbReference type="Proteomes" id="UP000813463"/>
    </source>
</evidence>
<evidence type="ECO:0000256" key="9">
    <source>
        <dbReference type="SAM" id="MobiDB-lite"/>
    </source>
</evidence>
<gene>
    <name evidence="14" type="primary">LOC110789499</name>
</gene>
<protein>
    <submittedName>
        <fullName evidence="14">Early nodulin-like protein 21</fullName>
    </submittedName>
</protein>
<dbReference type="SUPFAM" id="SSF49503">
    <property type="entry name" value="Cupredoxins"/>
    <property type="match status" value="1"/>
</dbReference>
<reference evidence="14" key="2">
    <citation type="submission" date="2025-08" db="UniProtKB">
        <authorList>
            <consortium name="RefSeq"/>
        </authorList>
    </citation>
    <scope>IDENTIFICATION</scope>
    <source>
        <tissue evidence="14">Leaf</tissue>
    </source>
</reference>
<accession>A0A9R0IIN0</accession>
<dbReference type="Gene3D" id="2.60.40.420">
    <property type="entry name" value="Cupredoxins - blue copper proteins"/>
    <property type="match status" value="1"/>
</dbReference>
<evidence type="ECO:0000256" key="6">
    <source>
        <dbReference type="ARBA" id="ARBA00023180"/>
    </source>
</evidence>
<feature type="domain" description="Phytocyanin" evidence="12">
    <location>
        <begin position="25"/>
        <end position="129"/>
    </location>
</feature>
<comment type="subcellular location">
    <subcellularLocation>
        <location evidence="1">Cell membrane</location>
        <topology evidence="1">Lipid-anchor</topology>
        <topology evidence="1">GPI-anchor</topology>
    </subcellularLocation>
</comment>
<feature type="transmembrane region" description="Helical" evidence="10">
    <location>
        <begin position="158"/>
        <end position="178"/>
    </location>
</feature>
<reference evidence="13" key="1">
    <citation type="journal article" date="2021" name="Nat. Commun.">
        <title>Genomic analyses provide insights into spinach domestication and the genetic basis of agronomic traits.</title>
        <authorList>
            <person name="Cai X."/>
            <person name="Sun X."/>
            <person name="Xu C."/>
            <person name="Sun H."/>
            <person name="Wang X."/>
            <person name="Ge C."/>
            <person name="Zhang Z."/>
            <person name="Wang Q."/>
            <person name="Fei Z."/>
            <person name="Jiao C."/>
            <person name="Wang Q."/>
        </authorList>
    </citation>
    <scope>NUCLEOTIDE SEQUENCE [LARGE SCALE GENOMIC DNA]</scope>
    <source>
        <strain evidence="13">cv. Varoflay</strain>
    </source>
</reference>
<evidence type="ECO:0000256" key="3">
    <source>
        <dbReference type="ARBA" id="ARBA00022729"/>
    </source>
</evidence>
<evidence type="ECO:0000256" key="2">
    <source>
        <dbReference type="ARBA" id="ARBA00022622"/>
    </source>
</evidence>
<keyword evidence="10" id="KW-1133">Transmembrane helix</keyword>
<dbReference type="PANTHER" id="PTHR33021">
    <property type="entry name" value="BLUE COPPER PROTEIN"/>
    <property type="match status" value="1"/>
</dbReference>
<dbReference type="OrthoDB" id="959565at2759"/>
<dbReference type="Proteomes" id="UP000813463">
    <property type="component" value="Chromosome 5"/>
</dbReference>
<sequence>MYSSSILSLLFVCIFSLLILHGVSTGFEVGDGITKGWEVPALKHPKVYNDWAEKNRFKVNDTLHFKYKKDSVMVVTDSEYSKCGSPQPLFFANTGDTTFVLDRPGLFYFVSGVAGHCQRGQKMIVKVLDVESPPQQSGDDTAAPDTDKKSDASRNTNAIIGGFIILLIVVGLNIIGFLV</sequence>
<dbReference type="AlphaFoldDB" id="A0A9R0IIN0"/>
<evidence type="ECO:0000256" key="5">
    <source>
        <dbReference type="ARBA" id="ARBA00023157"/>
    </source>
</evidence>
<keyword evidence="4 10" id="KW-0472">Membrane</keyword>
<dbReference type="FunFam" id="2.60.40.420:FF:000010">
    <property type="entry name" value="Early nodulin-like protein 1"/>
    <property type="match status" value="1"/>
</dbReference>
<dbReference type="InterPro" id="IPR008972">
    <property type="entry name" value="Cupredoxin"/>
</dbReference>
<feature type="signal peptide" evidence="11">
    <location>
        <begin position="1"/>
        <end position="25"/>
    </location>
</feature>
<evidence type="ECO:0000256" key="11">
    <source>
        <dbReference type="SAM" id="SignalP"/>
    </source>
</evidence>
<evidence type="ECO:0000256" key="10">
    <source>
        <dbReference type="SAM" id="Phobius"/>
    </source>
</evidence>
<comment type="similarity">
    <text evidence="8">Belongs to the early nodulin-like (ENODL) family.</text>
</comment>
<keyword evidence="2" id="KW-0336">GPI-anchor</keyword>
<keyword evidence="3 11" id="KW-0732">Signal</keyword>
<keyword evidence="10" id="KW-0812">Transmembrane</keyword>
<keyword evidence="13" id="KW-1185">Reference proteome</keyword>
<evidence type="ECO:0000313" key="14">
    <source>
        <dbReference type="RefSeq" id="XP_021849871.1"/>
    </source>
</evidence>
<dbReference type="PANTHER" id="PTHR33021:SF289">
    <property type="entry name" value="EARLY NODULIN-LIKE PROTEIN 5-RELATED"/>
    <property type="match status" value="1"/>
</dbReference>
<proteinExistence type="inferred from homology"/>
<evidence type="ECO:0000256" key="4">
    <source>
        <dbReference type="ARBA" id="ARBA00023136"/>
    </source>
</evidence>
<keyword evidence="5" id="KW-1015">Disulfide bond</keyword>
<feature type="chain" id="PRO_5040123310" evidence="11">
    <location>
        <begin position="26"/>
        <end position="179"/>
    </location>
</feature>
<dbReference type="GO" id="GO:0098552">
    <property type="term" value="C:side of membrane"/>
    <property type="evidence" value="ECO:0007669"/>
    <property type="project" value="UniProtKB-KW"/>
</dbReference>
<name>A0A9R0IIN0_SPIOL</name>